<evidence type="ECO:0000313" key="1">
    <source>
        <dbReference type="EMBL" id="AJH01434.1"/>
    </source>
</evidence>
<dbReference type="STRING" id="1520.LF65_04905"/>
<organism evidence="1 2">
    <name type="scientific">Clostridium beijerinckii</name>
    <name type="common">Clostridium MP</name>
    <dbReference type="NCBI Taxonomy" id="1520"/>
    <lineage>
        <taxon>Bacteria</taxon>
        <taxon>Bacillati</taxon>
        <taxon>Bacillota</taxon>
        <taxon>Clostridia</taxon>
        <taxon>Eubacteriales</taxon>
        <taxon>Clostridiaceae</taxon>
        <taxon>Clostridium</taxon>
    </lineage>
</organism>
<dbReference type="KEGG" id="cbei:LF65_04905"/>
<dbReference type="EMBL" id="CP010086">
    <property type="protein sequence ID" value="AJH01434.1"/>
    <property type="molecule type" value="Genomic_DNA"/>
</dbReference>
<reference evidence="2" key="1">
    <citation type="submission" date="2014-12" db="EMBL/GenBank/DDBJ databases">
        <title>Genome sequence of Clostridium beijerinckii strain 59B.</title>
        <authorList>
            <person name="Little G.T."/>
            <person name="Minton N.P."/>
        </authorList>
    </citation>
    <scope>NUCLEOTIDE SEQUENCE [LARGE SCALE GENOMIC DNA]</scope>
    <source>
        <strain evidence="2">59B</strain>
    </source>
</reference>
<dbReference type="SUPFAM" id="SSF69360">
    <property type="entry name" value="Cell wall binding repeat"/>
    <property type="match status" value="1"/>
</dbReference>
<sequence length="59" mass="6837">MCDTQDGWVNTEDDNSGTWYYYENGEVATGWRDIDGYTYYFNKPGGSMGWSKEVDGKYI</sequence>
<gene>
    <name evidence="1" type="ORF">LF65_04905</name>
</gene>
<protein>
    <recommendedName>
        <fullName evidence="3">Cell wall-binding protein</fullName>
    </recommendedName>
</protein>
<name>A0A0B5QWS7_CLOBE</name>
<dbReference type="RefSeq" id="WP_052482990.1">
    <property type="nucleotide sequence ID" value="NZ_CP010086.2"/>
</dbReference>
<accession>A0A0B5QWS7</accession>
<dbReference type="OrthoDB" id="1914834at2"/>
<dbReference type="Proteomes" id="UP000031866">
    <property type="component" value="Chromosome"/>
</dbReference>
<evidence type="ECO:0008006" key="3">
    <source>
        <dbReference type="Google" id="ProtNLM"/>
    </source>
</evidence>
<dbReference type="Gene3D" id="2.10.270.10">
    <property type="entry name" value="Cholin Binding"/>
    <property type="match status" value="1"/>
</dbReference>
<dbReference type="AlphaFoldDB" id="A0A0B5QWS7"/>
<proteinExistence type="predicted"/>
<evidence type="ECO:0000313" key="2">
    <source>
        <dbReference type="Proteomes" id="UP000031866"/>
    </source>
</evidence>